<feature type="domain" description="AAA" evidence="19">
    <location>
        <begin position="610"/>
        <end position="759"/>
    </location>
</feature>
<evidence type="ECO:0000256" key="12">
    <source>
        <dbReference type="ARBA" id="ARBA00022989"/>
    </source>
</evidence>
<evidence type="ECO:0000256" key="2">
    <source>
        <dbReference type="ARBA" id="ARBA00007316"/>
    </source>
</evidence>
<evidence type="ECO:0000313" key="22">
    <source>
        <dbReference type="Proteomes" id="UP000327458"/>
    </source>
</evidence>
<feature type="coiled-coil region" evidence="16">
    <location>
        <begin position="248"/>
        <end position="315"/>
    </location>
</feature>
<sequence length="824" mass="92500">MPQLHNESPAPFEQEINIQELLQVLWAKKRLITVVLVAVMSAVLIFHFSSTPEYRYPAMVLIKKSQNKAMSGIDPFGSLVSDGLGNDIELIKSQPLAEDVVRKLYEEPGRQKLELFGEKVFKSPIADLFSWLPGRTKPESLDHLPIDLRIRVFSARFQARVQVTNTRETDILSVSVSSPFPEEAAFLTNTLCRAYMRKDIEWNADQAIQVKDFVSEQLDKQKSEVAEIDGRLSSYMKKENIYELTGNAQNLLNQLIAAETRYNDAKSEYNILKKRQDFIIRKLSQEEKAFMAKVAENINRQSGDLKAMIRKQEKDLIGQEGEADEASGRQQLTMLKQRLLEVTRNSLAGELAYSTKARQFQFDLISEQLQIDVRLAELGYIADEYQRVKASYNSQLNQLPQKQLNFARLQRDRDVLNNTYTFLKGKLQESRIQIASEVGKVVIVGESYPLGGPIAPNLQKNLLIGLILGLGLGGALVFVKEMMDHSLKDDQFLENHGYLPLAAIPYVDSPGDEFNLQNTLSRTLQQISSVISGLSLNGNGKVGGNLKHKKQHRNRSSYGLYKKSSTGKPIAFSPGQKPLLIADQLAYPLAESFRELRTNITFAQVDRTVKSILITGTEVGEGKSTVCINLAFAFALIGKRVLVIDCDLRRPSQHRMLNTRISPGLSDHLAGTHADVRAIIQTTTMHENLSVLAAGSKPPNPNELIGSQKMTELVKALEQEWDYVFLDSPPLLLLSDTALLTKSADAILMVVRIGYTNKNVLKDIQKLNYVKENLLGVAIIGPDEPSNYGNYGRYYGRYGSKGYYSYQTNNKYLTPDIAKEEKDV</sequence>
<dbReference type="SUPFAM" id="SSF52540">
    <property type="entry name" value="P-loop containing nucleoside triphosphate hydrolases"/>
    <property type="match status" value="1"/>
</dbReference>
<reference evidence="21 22" key="1">
    <citation type="submission" date="2019-07" db="EMBL/GenBank/DDBJ databases">
        <title>Draft genome Sequence of Chlorobium phaeovibrioides sp. strain PhvTcv-s14, from the Phylum Chlorobi.</title>
        <authorList>
            <person name="Babenko V."/>
            <person name="Boldyreva D."/>
            <person name="Kanygina A."/>
            <person name="Selezneva O."/>
            <person name="Akopiyan T."/>
            <person name="Lunina O."/>
        </authorList>
    </citation>
    <scope>NUCLEOTIDE SEQUENCE [LARGE SCALE GENOMIC DNA]</scope>
    <source>
        <strain evidence="21 22">GrTcv12</strain>
    </source>
</reference>
<keyword evidence="11" id="KW-0067">ATP-binding</keyword>
<evidence type="ECO:0000256" key="17">
    <source>
        <dbReference type="SAM" id="Phobius"/>
    </source>
</evidence>
<comment type="similarity">
    <text evidence="2">Belongs to the CpsD/CapB family.</text>
</comment>
<dbReference type="Pfam" id="PF02706">
    <property type="entry name" value="Wzz"/>
    <property type="match status" value="1"/>
</dbReference>
<evidence type="ECO:0000256" key="5">
    <source>
        <dbReference type="ARBA" id="ARBA00022475"/>
    </source>
</evidence>
<keyword evidence="9" id="KW-0547">Nucleotide-binding</keyword>
<keyword evidence="14" id="KW-0829">Tyrosine-protein kinase</keyword>
<proteinExistence type="inferred from homology"/>
<evidence type="ECO:0000259" key="18">
    <source>
        <dbReference type="Pfam" id="PF02706"/>
    </source>
</evidence>
<dbReference type="AlphaFoldDB" id="A0A5M8I9A7"/>
<keyword evidence="10 21" id="KW-0418">Kinase</keyword>
<evidence type="ECO:0000256" key="16">
    <source>
        <dbReference type="SAM" id="Coils"/>
    </source>
</evidence>
<dbReference type="Pfam" id="PF13807">
    <property type="entry name" value="GNVR"/>
    <property type="match status" value="1"/>
</dbReference>
<keyword evidence="12 17" id="KW-1133">Transmembrane helix</keyword>
<dbReference type="PANTHER" id="PTHR32309:SF13">
    <property type="entry name" value="FERRIC ENTEROBACTIN TRANSPORT PROTEIN FEPE"/>
    <property type="match status" value="1"/>
</dbReference>
<keyword evidence="8 17" id="KW-0812">Transmembrane</keyword>
<feature type="domain" description="Tyrosine-protein kinase G-rich" evidence="20">
    <location>
        <begin position="405"/>
        <end position="482"/>
    </location>
</feature>
<name>A0A5M8I9A7_CHLPH</name>
<keyword evidence="6" id="KW-0997">Cell inner membrane</keyword>
<dbReference type="EMBL" id="VMRG01000001">
    <property type="protein sequence ID" value="KAA6232056.1"/>
    <property type="molecule type" value="Genomic_DNA"/>
</dbReference>
<comment type="catalytic activity">
    <reaction evidence="15">
        <text>L-tyrosyl-[protein] + ATP = O-phospho-L-tyrosyl-[protein] + ADP + H(+)</text>
        <dbReference type="Rhea" id="RHEA:10596"/>
        <dbReference type="Rhea" id="RHEA-COMP:10136"/>
        <dbReference type="Rhea" id="RHEA-COMP:20101"/>
        <dbReference type="ChEBI" id="CHEBI:15378"/>
        <dbReference type="ChEBI" id="CHEBI:30616"/>
        <dbReference type="ChEBI" id="CHEBI:46858"/>
        <dbReference type="ChEBI" id="CHEBI:61978"/>
        <dbReference type="ChEBI" id="CHEBI:456216"/>
        <dbReference type="EC" id="2.7.10.2"/>
    </reaction>
</comment>
<dbReference type="NCBIfam" id="TIGR01007">
    <property type="entry name" value="eps_fam"/>
    <property type="match status" value="1"/>
</dbReference>
<evidence type="ECO:0000256" key="1">
    <source>
        <dbReference type="ARBA" id="ARBA00004429"/>
    </source>
</evidence>
<dbReference type="CDD" id="cd05387">
    <property type="entry name" value="BY-kinase"/>
    <property type="match status" value="1"/>
</dbReference>
<dbReference type="GO" id="GO:0005524">
    <property type="term" value="F:ATP binding"/>
    <property type="evidence" value="ECO:0007669"/>
    <property type="project" value="UniProtKB-KW"/>
</dbReference>
<evidence type="ECO:0000256" key="13">
    <source>
        <dbReference type="ARBA" id="ARBA00023136"/>
    </source>
</evidence>
<gene>
    <name evidence="21" type="ORF">FP507_02265</name>
</gene>
<evidence type="ECO:0000256" key="3">
    <source>
        <dbReference type="ARBA" id="ARBA00008883"/>
    </source>
</evidence>
<dbReference type="RefSeq" id="WP_151419128.1">
    <property type="nucleotide sequence ID" value="NZ_VMRG01000001.1"/>
</dbReference>
<evidence type="ECO:0000256" key="4">
    <source>
        <dbReference type="ARBA" id="ARBA00011903"/>
    </source>
</evidence>
<dbReference type="InterPro" id="IPR027417">
    <property type="entry name" value="P-loop_NTPase"/>
</dbReference>
<dbReference type="Proteomes" id="UP000327458">
    <property type="component" value="Unassembled WGS sequence"/>
</dbReference>
<dbReference type="GO" id="GO:0004715">
    <property type="term" value="F:non-membrane spanning protein tyrosine kinase activity"/>
    <property type="evidence" value="ECO:0007669"/>
    <property type="project" value="UniProtKB-EC"/>
</dbReference>
<dbReference type="EC" id="2.7.10.2" evidence="4"/>
<evidence type="ECO:0000256" key="11">
    <source>
        <dbReference type="ARBA" id="ARBA00022840"/>
    </source>
</evidence>
<evidence type="ECO:0000256" key="7">
    <source>
        <dbReference type="ARBA" id="ARBA00022679"/>
    </source>
</evidence>
<keyword evidence="5" id="KW-1003">Cell membrane</keyword>
<evidence type="ECO:0000256" key="15">
    <source>
        <dbReference type="ARBA" id="ARBA00051245"/>
    </source>
</evidence>
<evidence type="ECO:0000256" key="10">
    <source>
        <dbReference type="ARBA" id="ARBA00022777"/>
    </source>
</evidence>
<evidence type="ECO:0000256" key="9">
    <source>
        <dbReference type="ARBA" id="ARBA00022741"/>
    </source>
</evidence>
<organism evidence="21 22">
    <name type="scientific">Chlorobium phaeovibrioides</name>
    <dbReference type="NCBI Taxonomy" id="1094"/>
    <lineage>
        <taxon>Bacteria</taxon>
        <taxon>Pseudomonadati</taxon>
        <taxon>Chlorobiota</taxon>
        <taxon>Chlorobiia</taxon>
        <taxon>Chlorobiales</taxon>
        <taxon>Chlorobiaceae</taxon>
        <taxon>Chlorobium/Pelodictyon group</taxon>
        <taxon>Chlorobium</taxon>
    </lineage>
</organism>
<dbReference type="Gene3D" id="3.40.50.300">
    <property type="entry name" value="P-loop containing nucleotide triphosphate hydrolases"/>
    <property type="match status" value="1"/>
</dbReference>
<comment type="subcellular location">
    <subcellularLocation>
        <location evidence="1">Cell inner membrane</location>
        <topology evidence="1">Multi-pass membrane protein</topology>
    </subcellularLocation>
</comment>
<protein>
    <recommendedName>
        <fullName evidence="4">non-specific protein-tyrosine kinase</fullName>
        <ecNumber evidence="4">2.7.10.2</ecNumber>
    </recommendedName>
</protein>
<keyword evidence="7 21" id="KW-0808">Transferase</keyword>
<evidence type="ECO:0000313" key="21">
    <source>
        <dbReference type="EMBL" id="KAA6232056.1"/>
    </source>
</evidence>
<evidence type="ECO:0000259" key="20">
    <source>
        <dbReference type="Pfam" id="PF13807"/>
    </source>
</evidence>
<dbReference type="InterPro" id="IPR005702">
    <property type="entry name" value="Wzc-like_C"/>
</dbReference>
<dbReference type="PANTHER" id="PTHR32309">
    <property type="entry name" value="TYROSINE-PROTEIN KINASE"/>
    <property type="match status" value="1"/>
</dbReference>
<evidence type="ECO:0000256" key="8">
    <source>
        <dbReference type="ARBA" id="ARBA00022692"/>
    </source>
</evidence>
<feature type="transmembrane region" description="Helical" evidence="17">
    <location>
        <begin position="31"/>
        <end position="49"/>
    </location>
</feature>
<comment type="caution">
    <text evidence="21">The sequence shown here is derived from an EMBL/GenBank/DDBJ whole genome shotgun (WGS) entry which is preliminary data.</text>
</comment>
<evidence type="ECO:0000256" key="6">
    <source>
        <dbReference type="ARBA" id="ARBA00022519"/>
    </source>
</evidence>
<evidence type="ECO:0000259" key="19">
    <source>
        <dbReference type="Pfam" id="PF13614"/>
    </source>
</evidence>
<dbReference type="InterPro" id="IPR003856">
    <property type="entry name" value="LPS_length_determ_N"/>
</dbReference>
<dbReference type="Pfam" id="PF13614">
    <property type="entry name" value="AAA_31"/>
    <property type="match status" value="1"/>
</dbReference>
<feature type="domain" description="Polysaccharide chain length determinant N-terminal" evidence="18">
    <location>
        <begin position="14"/>
        <end position="104"/>
    </location>
</feature>
<comment type="similarity">
    <text evidence="3">Belongs to the etk/wzc family.</text>
</comment>
<keyword evidence="16" id="KW-0175">Coiled coil</keyword>
<accession>A0A5M8I9A7</accession>
<dbReference type="GO" id="GO:0005886">
    <property type="term" value="C:plasma membrane"/>
    <property type="evidence" value="ECO:0007669"/>
    <property type="project" value="UniProtKB-SubCell"/>
</dbReference>
<dbReference type="InterPro" id="IPR050445">
    <property type="entry name" value="Bact_polysacc_biosynth/exp"/>
</dbReference>
<evidence type="ECO:0000256" key="14">
    <source>
        <dbReference type="ARBA" id="ARBA00023137"/>
    </source>
</evidence>
<keyword evidence="13 17" id="KW-0472">Membrane</keyword>
<dbReference type="InterPro" id="IPR025669">
    <property type="entry name" value="AAA_dom"/>
</dbReference>
<dbReference type="InterPro" id="IPR032807">
    <property type="entry name" value="GNVR"/>
</dbReference>